<dbReference type="Proteomes" id="UP000704712">
    <property type="component" value="Unassembled WGS sequence"/>
</dbReference>
<feature type="region of interest" description="Disordered" evidence="1">
    <location>
        <begin position="38"/>
        <end position="72"/>
    </location>
</feature>
<gene>
    <name evidence="2" type="ORF">GN958_ATG03607</name>
</gene>
<sequence>MLGRPTECKGTENLKRTTVSDCNNISDPANSFEYTTSLKRATSIPPPPPPSTASAVSTRKHDVRASPKPRELPHVRAQIQLLARKDLQPRAHILRFQVTCIKLTVLGGGDLLF</sequence>
<evidence type="ECO:0000313" key="3">
    <source>
        <dbReference type="Proteomes" id="UP000704712"/>
    </source>
</evidence>
<protein>
    <submittedName>
        <fullName evidence="2">Uncharacterized protein</fullName>
    </submittedName>
</protein>
<organism evidence="2 3">
    <name type="scientific">Phytophthora infestans</name>
    <name type="common">Potato late blight agent</name>
    <name type="synonym">Botrytis infestans</name>
    <dbReference type="NCBI Taxonomy" id="4787"/>
    <lineage>
        <taxon>Eukaryota</taxon>
        <taxon>Sar</taxon>
        <taxon>Stramenopiles</taxon>
        <taxon>Oomycota</taxon>
        <taxon>Peronosporomycetes</taxon>
        <taxon>Peronosporales</taxon>
        <taxon>Peronosporaceae</taxon>
        <taxon>Phytophthora</taxon>
    </lineage>
</organism>
<reference evidence="2" key="1">
    <citation type="submission" date="2020-03" db="EMBL/GenBank/DDBJ databases">
        <title>Hybrid Assembly of Korean Phytophthora infestans isolates.</title>
        <authorList>
            <person name="Prokchorchik M."/>
            <person name="Lee Y."/>
            <person name="Seo J."/>
            <person name="Cho J.-H."/>
            <person name="Park Y.-E."/>
            <person name="Jang D.-C."/>
            <person name="Im J.-S."/>
            <person name="Choi J.-G."/>
            <person name="Park H.-J."/>
            <person name="Lee G.-B."/>
            <person name="Lee Y.-G."/>
            <person name="Hong S.-Y."/>
            <person name="Cho K."/>
            <person name="Sohn K.H."/>
        </authorList>
    </citation>
    <scope>NUCLEOTIDE SEQUENCE</scope>
    <source>
        <strain evidence="2">KR_2_A2</strain>
    </source>
</reference>
<name>A0A8S9V507_PHYIN</name>
<proteinExistence type="predicted"/>
<evidence type="ECO:0000256" key="1">
    <source>
        <dbReference type="SAM" id="MobiDB-lite"/>
    </source>
</evidence>
<comment type="caution">
    <text evidence="2">The sequence shown here is derived from an EMBL/GenBank/DDBJ whole genome shotgun (WGS) entry which is preliminary data.</text>
</comment>
<dbReference type="AlphaFoldDB" id="A0A8S9V507"/>
<dbReference type="EMBL" id="JAACNO010000507">
    <property type="protein sequence ID" value="KAF4147197.1"/>
    <property type="molecule type" value="Genomic_DNA"/>
</dbReference>
<evidence type="ECO:0000313" key="2">
    <source>
        <dbReference type="EMBL" id="KAF4147197.1"/>
    </source>
</evidence>
<feature type="compositionally biased region" description="Basic and acidic residues" evidence="1">
    <location>
        <begin position="59"/>
        <end position="72"/>
    </location>
</feature>
<accession>A0A8S9V507</accession>